<evidence type="ECO:0000313" key="2">
    <source>
        <dbReference type="Proteomes" id="UP000284021"/>
    </source>
</evidence>
<accession>A0A418XDL6</accession>
<evidence type="ECO:0000313" key="1">
    <source>
        <dbReference type="EMBL" id="RJG10609.1"/>
    </source>
</evidence>
<keyword evidence="2" id="KW-1185">Reference proteome</keyword>
<comment type="caution">
    <text evidence="1">The sequence shown here is derived from an EMBL/GenBank/DDBJ whole genome shotgun (WGS) entry which is preliminary data.</text>
</comment>
<name>A0A418XDL6_9PSED</name>
<reference evidence="1 2" key="1">
    <citation type="submission" date="2018-09" db="EMBL/GenBank/DDBJ databases">
        <authorList>
            <person name="Zhu H."/>
        </authorList>
    </citation>
    <scope>NUCLEOTIDE SEQUENCE [LARGE SCALE GENOMIC DNA]</scope>
    <source>
        <strain evidence="1 2">K1S02-6</strain>
    </source>
</reference>
<dbReference type="OrthoDB" id="512336at2"/>
<dbReference type="EMBL" id="QYUR01000006">
    <property type="protein sequence ID" value="RJG10609.1"/>
    <property type="molecule type" value="Genomic_DNA"/>
</dbReference>
<sequence>MTTEAQKEHQWLQKLVGEWTCEVECIIEPGQPPVKWMGSESVRSLGGLWILGEGQSEMPAGDSPASSVLTLGYDPQKKRFVGTWIGSMMPHLWVYDGELDAAARVLTLDTEGPNMAAEGALAKYKDVIELKSDDQRVLTSHMLGDDGTWQQFVTVNYRRKQ</sequence>
<protein>
    <submittedName>
        <fullName evidence="1">DUF1579 domain-containing protein</fullName>
    </submittedName>
</protein>
<gene>
    <name evidence="1" type="ORF">D3879_21805</name>
</gene>
<dbReference type="Pfam" id="PF07617">
    <property type="entry name" value="DUF1579"/>
    <property type="match status" value="1"/>
</dbReference>
<dbReference type="InterPro" id="IPR011473">
    <property type="entry name" value="DUF1579"/>
</dbReference>
<proteinExistence type="predicted"/>
<dbReference type="Proteomes" id="UP000284021">
    <property type="component" value="Unassembled WGS sequence"/>
</dbReference>
<dbReference type="RefSeq" id="WP_119956320.1">
    <property type="nucleotide sequence ID" value="NZ_QYUR01000006.1"/>
</dbReference>
<dbReference type="AlphaFoldDB" id="A0A418XDL6"/>
<organism evidence="1 2">
    <name type="scientific">Pseudomonas cavernicola</name>
    <dbReference type="NCBI Taxonomy" id="2320866"/>
    <lineage>
        <taxon>Bacteria</taxon>
        <taxon>Pseudomonadati</taxon>
        <taxon>Pseudomonadota</taxon>
        <taxon>Gammaproteobacteria</taxon>
        <taxon>Pseudomonadales</taxon>
        <taxon>Pseudomonadaceae</taxon>
        <taxon>Pseudomonas</taxon>
    </lineage>
</organism>